<dbReference type="AlphaFoldDB" id="A0AAX4PGY8"/>
<dbReference type="EMBL" id="CP151511">
    <property type="protein sequence ID" value="WZN65203.1"/>
    <property type="molecule type" value="Genomic_DNA"/>
</dbReference>
<proteinExistence type="predicted"/>
<dbReference type="InterPro" id="IPR040283">
    <property type="entry name" value="DDB_G0292058-like"/>
</dbReference>
<keyword evidence="3" id="KW-1185">Reference proteome</keyword>
<name>A0AAX4PGY8_9CHLO</name>
<sequence length="506" mass="54833">MLGGRSLLEFTTIGDDIPRLDVTDGFEEYEGGFDPDEEAYAYSLGFLAIPGVAMAALSFLVPFFFFLFRALCCSWRRGCWPTAKHKSKSIMSSQFTTLILCLMVFAGSAIIYVYGAEATAAVDDFCDALVRNTKIVIADFVRVSDGLVASSIKLGTEDSISVVVDLTADAVKLQKDVDDFQGNLKDIFEIVDLAFLIAAGVFLFVGLVTLISVGCKWRSVVIIITLSMPLIGMISWVSVGAAFPMTALFADSCNEMLVYQATPDNSTITDYIPCPDRNTSAEALESAYENLNDFALEINKEVKKANDATQAALNACLGVSNAVCDQVRSSAVTVDEMCVPYVNCTANPLPSVCVAKPDRLTIYAKSVCPYPSAENKIRLADFTETYSVLACANDDVVGCRNAGRPITRARMRIMTDLAEGAVDLMAILPDTESLITCRFVERTLKDLTENYCADCVDALDMLWIGFALVGAGFFVSWFVLITSQAHMGKGGEVEGQAFGLETVPPK</sequence>
<reference evidence="2 3" key="1">
    <citation type="submission" date="2024-03" db="EMBL/GenBank/DDBJ databases">
        <title>Complete genome sequence of the green alga Chloropicon roscoffensis RCC1871.</title>
        <authorList>
            <person name="Lemieux C."/>
            <person name="Pombert J.-F."/>
            <person name="Otis C."/>
            <person name="Turmel M."/>
        </authorList>
    </citation>
    <scope>NUCLEOTIDE SEQUENCE [LARGE SCALE GENOMIC DNA]</scope>
    <source>
        <strain evidence="2 3">RCC1871</strain>
    </source>
</reference>
<evidence type="ECO:0000313" key="3">
    <source>
        <dbReference type="Proteomes" id="UP001472866"/>
    </source>
</evidence>
<feature type="transmembrane region" description="Helical" evidence="1">
    <location>
        <begin position="220"/>
        <end position="243"/>
    </location>
</feature>
<keyword evidence="1" id="KW-0812">Transmembrane</keyword>
<keyword evidence="1" id="KW-0472">Membrane</keyword>
<protein>
    <submittedName>
        <fullName evidence="2">Uncharacterized protein</fullName>
    </submittedName>
</protein>
<feature type="transmembrane region" description="Helical" evidence="1">
    <location>
        <begin position="193"/>
        <end position="213"/>
    </location>
</feature>
<evidence type="ECO:0000313" key="2">
    <source>
        <dbReference type="EMBL" id="WZN65203.1"/>
    </source>
</evidence>
<feature type="transmembrane region" description="Helical" evidence="1">
    <location>
        <begin position="39"/>
        <end position="68"/>
    </location>
</feature>
<dbReference type="PANTHER" id="PTHR31414:SF18">
    <property type="entry name" value="TRANSMEMBRANE PROTEIN-RELATED"/>
    <property type="match status" value="1"/>
</dbReference>
<organism evidence="2 3">
    <name type="scientific">Chloropicon roscoffensis</name>
    <dbReference type="NCBI Taxonomy" id="1461544"/>
    <lineage>
        <taxon>Eukaryota</taxon>
        <taxon>Viridiplantae</taxon>
        <taxon>Chlorophyta</taxon>
        <taxon>Chloropicophyceae</taxon>
        <taxon>Chloropicales</taxon>
        <taxon>Chloropicaceae</taxon>
        <taxon>Chloropicon</taxon>
    </lineage>
</organism>
<feature type="transmembrane region" description="Helical" evidence="1">
    <location>
        <begin position="461"/>
        <end position="480"/>
    </location>
</feature>
<dbReference type="GO" id="GO:0016020">
    <property type="term" value="C:membrane"/>
    <property type="evidence" value="ECO:0007669"/>
    <property type="project" value="TreeGrafter"/>
</dbReference>
<gene>
    <name evidence="2" type="ORF">HKI87_11g67600</name>
</gene>
<keyword evidence="1" id="KW-1133">Transmembrane helix</keyword>
<accession>A0AAX4PGY8</accession>
<dbReference type="Proteomes" id="UP001472866">
    <property type="component" value="Chromosome 11"/>
</dbReference>
<dbReference type="PANTHER" id="PTHR31414">
    <property type="entry name" value="TRANSMEMBRANE PROTEIN DDB_G0292058"/>
    <property type="match status" value="1"/>
</dbReference>
<feature type="transmembrane region" description="Helical" evidence="1">
    <location>
        <begin position="95"/>
        <end position="115"/>
    </location>
</feature>
<evidence type="ECO:0000256" key="1">
    <source>
        <dbReference type="SAM" id="Phobius"/>
    </source>
</evidence>